<organism evidence="2 3">
    <name type="scientific">Methylobrevis albus</name>
    <dbReference type="NCBI Taxonomy" id="2793297"/>
    <lineage>
        <taxon>Bacteria</taxon>
        <taxon>Pseudomonadati</taxon>
        <taxon>Pseudomonadota</taxon>
        <taxon>Alphaproteobacteria</taxon>
        <taxon>Hyphomicrobiales</taxon>
        <taxon>Pleomorphomonadaceae</taxon>
        <taxon>Methylobrevis</taxon>
    </lineage>
</organism>
<dbReference type="RefSeq" id="WP_197312045.1">
    <property type="nucleotide sequence ID" value="NZ_JADZLT010000052.1"/>
</dbReference>
<dbReference type="PANTHER" id="PTHR33969">
    <property type="entry name" value="SEGREGATION AND CONDENSATION PROTEIN A"/>
    <property type="match status" value="1"/>
</dbReference>
<evidence type="ECO:0000313" key="2">
    <source>
        <dbReference type="EMBL" id="MBH0238964.1"/>
    </source>
</evidence>
<comment type="caution">
    <text evidence="2">The sequence shown here is derived from an EMBL/GenBank/DDBJ whole genome shotgun (WGS) entry which is preliminary data.</text>
</comment>
<accession>A0A931I3U0</accession>
<name>A0A931I3U0_9HYPH</name>
<evidence type="ECO:0000256" key="1">
    <source>
        <dbReference type="ARBA" id="ARBA00044777"/>
    </source>
</evidence>
<reference evidence="2" key="1">
    <citation type="submission" date="2020-12" db="EMBL/GenBank/DDBJ databases">
        <title>Methylobrevis albus sp. nov., isolated from fresh water lack sediment.</title>
        <authorList>
            <person name="Zou Q."/>
        </authorList>
    </citation>
    <scope>NUCLEOTIDE SEQUENCE</scope>
    <source>
        <strain evidence="2">L22</strain>
    </source>
</reference>
<keyword evidence="3" id="KW-1185">Reference proteome</keyword>
<proteinExistence type="predicted"/>
<evidence type="ECO:0000313" key="3">
    <source>
        <dbReference type="Proteomes" id="UP000631694"/>
    </source>
</evidence>
<dbReference type="PANTHER" id="PTHR33969:SF2">
    <property type="entry name" value="SEGREGATION AND CONDENSATION PROTEIN A"/>
    <property type="match status" value="1"/>
</dbReference>
<dbReference type="AlphaFoldDB" id="A0A931I3U0"/>
<dbReference type="InterPro" id="IPR003768">
    <property type="entry name" value="ScpA"/>
</dbReference>
<gene>
    <name evidence="2" type="ORF">I5731_14115</name>
</gene>
<dbReference type="EMBL" id="JADZLT010000052">
    <property type="protein sequence ID" value="MBH0238964.1"/>
    <property type="molecule type" value="Genomic_DNA"/>
</dbReference>
<protein>
    <recommendedName>
        <fullName evidence="1">Segregation and condensation protein A</fullName>
    </recommendedName>
</protein>
<dbReference type="Proteomes" id="UP000631694">
    <property type="component" value="Unassembled WGS sequence"/>
</dbReference>
<dbReference type="Pfam" id="PF02616">
    <property type="entry name" value="SMC_ScpA"/>
    <property type="match status" value="1"/>
</dbReference>
<sequence>MSERTDPFEEDQPGARLSGEPALIVDVDGFEGPLDLLLTLARTQKVDLARISILALAEQYLAFVEEARKLRLELAADYLVMAAWLAYLKSRLLLPPTPSDDDEPSGEEMAALLAQRLRRLEAMRAAAARLVNRDRLGRDVFARGAPEPIAVDGRPAFTATLYDLLAAYAAQRQRQMVTRVHVKLRTVWSLAEAREILTRLIGRMADWTPIELFLAPYMTTPALRATVRASAFSASLEMVREGKLALRQAGAFEPIYVRAADGRPGEAPGGADDGEGAA</sequence>
<dbReference type="Gene3D" id="6.10.250.2410">
    <property type="match status" value="1"/>
</dbReference>